<reference evidence="2" key="1">
    <citation type="submission" date="2015-10" db="EMBL/GenBank/DDBJ databases">
        <title>Draft genome sequence of Salegentibacter mishustinae KCTC 12263.</title>
        <authorList>
            <person name="Lin W."/>
            <person name="Zheng Q."/>
        </authorList>
    </citation>
    <scope>NUCLEOTIDE SEQUENCE [LARGE SCALE GENOMIC DNA]</scope>
    <source>
        <strain evidence="2">KCTC 12263</strain>
    </source>
</reference>
<evidence type="ECO:0000313" key="2">
    <source>
        <dbReference type="EMBL" id="KRG29625.1"/>
    </source>
</evidence>
<comment type="caution">
    <text evidence="2">The sequence shown here is derived from an EMBL/GenBank/DDBJ whole genome shotgun (WGS) entry which is preliminary data.</text>
</comment>
<dbReference type="RefSeq" id="WP_057481247.1">
    <property type="nucleotide sequence ID" value="NZ_BMWR01000001.1"/>
</dbReference>
<feature type="domain" description="Endonuclease/exonuclease/phosphatase" evidence="1">
    <location>
        <begin position="27"/>
        <end position="268"/>
    </location>
</feature>
<dbReference type="InterPro" id="IPR036691">
    <property type="entry name" value="Endo/exonu/phosph_ase_sf"/>
</dbReference>
<dbReference type="EMBL" id="LKTP01000007">
    <property type="protein sequence ID" value="KRG29625.1"/>
    <property type="molecule type" value="Genomic_DNA"/>
</dbReference>
<dbReference type="PANTHER" id="PTHR12121:SF36">
    <property type="entry name" value="ENDONUCLEASE_EXONUCLEASE_PHOSPHATASE DOMAIN-CONTAINING PROTEIN"/>
    <property type="match status" value="1"/>
</dbReference>
<dbReference type="Pfam" id="PF03372">
    <property type="entry name" value="Exo_endo_phos"/>
    <property type="match status" value="1"/>
</dbReference>
<dbReference type="GO" id="GO:0000175">
    <property type="term" value="F:3'-5'-RNA exonuclease activity"/>
    <property type="evidence" value="ECO:0007669"/>
    <property type="project" value="TreeGrafter"/>
</dbReference>
<evidence type="ECO:0000259" key="1">
    <source>
        <dbReference type="Pfam" id="PF03372"/>
    </source>
</evidence>
<dbReference type="PANTHER" id="PTHR12121">
    <property type="entry name" value="CARBON CATABOLITE REPRESSOR PROTEIN 4"/>
    <property type="match status" value="1"/>
</dbReference>
<gene>
    <name evidence="2" type="ORF">APR42_15945</name>
</gene>
<dbReference type="InterPro" id="IPR050410">
    <property type="entry name" value="CCR4/nocturin_mRNA_transcr"/>
</dbReference>
<dbReference type="CDD" id="cd09083">
    <property type="entry name" value="EEP-1"/>
    <property type="match status" value="1"/>
</dbReference>
<name>A0A0Q9ZBQ5_9FLAO</name>
<dbReference type="Proteomes" id="UP000051643">
    <property type="component" value="Unassembled WGS sequence"/>
</dbReference>
<proteinExistence type="predicted"/>
<dbReference type="GO" id="GO:0004519">
    <property type="term" value="F:endonuclease activity"/>
    <property type="evidence" value="ECO:0007669"/>
    <property type="project" value="UniProtKB-KW"/>
</dbReference>
<evidence type="ECO:0000313" key="3">
    <source>
        <dbReference type="Proteomes" id="UP000051643"/>
    </source>
</evidence>
<dbReference type="STRING" id="270918.APR42_15945"/>
<sequence>MINRISFLLLLFFFTGTTLFSQEVEVMSYNIKYANENDGENSWSKRKEHITNQIKFYEPEIMGVQEALISQLKHFESEMENYKYVGVGRDDGKEAGEFSAIFYNAKEFEVLENDTFWLSDTPAEISVGWDAAMERICTYAKFKDKDSGKIFWVFNTHFDHVGEKARENSAKLIWEKISALNKENLPVILMGDLNLEPQTSAIQFLSKKMNDSKTLAELDFGPEGTFNGYNFKEAVNRRIDYIFVSDNIKVKKYAVLSDSKDLKYPSDHLPVMVGIQLN</sequence>
<keyword evidence="2" id="KW-0255">Endonuclease</keyword>
<dbReference type="SUPFAM" id="SSF56219">
    <property type="entry name" value="DNase I-like"/>
    <property type="match status" value="1"/>
</dbReference>
<dbReference type="OrthoDB" id="9793162at2"/>
<protein>
    <submittedName>
        <fullName evidence="2">Endonuclease/exonuclease/phosphatase</fullName>
    </submittedName>
</protein>
<keyword evidence="2" id="KW-0378">Hydrolase</keyword>
<keyword evidence="2" id="KW-0540">Nuclease</keyword>
<organism evidence="2 3">
    <name type="scientific">Salegentibacter mishustinae</name>
    <dbReference type="NCBI Taxonomy" id="270918"/>
    <lineage>
        <taxon>Bacteria</taxon>
        <taxon>Pseudomonadati</taxon>
        <taxon>Bacteroidota</taxon>
        <taxon>Flavobacteriia</taxon>
        <taxon>Flavobacteriales</taxon>
        <taxon>Flavobacteriaceae</taxon>
        <taxon>Salegentibacter</taxon>
    </lineage>
</organism>
<accession>A0A0Q9ZBQ5</accession>
<dbReference type="InterPro" id="IPR005135">
    <property type="entry name" value="Endo/exonuclease/phosphatase"/>
</dbReference>
<dbReference type="Gene3D" id="3.60.10.10">
    <property type="entry name" value="Endonuclease/exonuclease/phosphatase"/>
    <property type="match status" value="1"/>
</dbReference>
<keyword evidence="2" id="KW-0269">Exonuclease</keyword>
<dbReference type="AlphaFoldDB" id="A0A0Q9ZBQ5"/>
<keyword evidence="3" id="KW-1185">Reference proteome</keyword>